<name>A0AAW1QVQ8_9CHLO</name>
<accession>A0AAW1QVQ8</accession>
<dbReference type="Gene3D" id="3.30.70.100">
    <property type="match status" value="1"/>
</dbReference>
<dbReference type="Pfam" id="PF03992">
    <property type="entry name" value="ABM"/>
    <property type="match status" value="1"/>
</dbReference>
<gene>
    <name evidence="2" type="ORF">WJX74_000194</name>
</gene>
<dbReference type="AlphaFoldDB" id="A0AAW1QVQ8"/>
<feature type="domain" description="ABM" evidence="1">
    <location>
        <begin position="89"/>
        <end position="185"/>
    </location>
</feature>
<keyword evidence="3" id="KW-1185">Reference proteome</keyword>
<dbReference type="InterPro" id="IPR011008">
    <property type="entry name" value="Dimeric_a/b-barrel"/>
</dbReference>
<protein>
    <recommendedName>
        <fullName evidence="1">ABM domain-containing protein</fullName>
    </recommendedName>
</protein>
<reference evidence="2 3" key="1">
    <citation type="journal article" date="2024" name="Nat. Commun.">
        <title>Phylogenomics reveals the evolutionary origins of lichenization in chlorophyte algae.</title>
        <authorList>
            <person name="Puginier C."/>
            <person name="Libourel C."/>
            <person name="Otte J."/>
            <person name="Skaloud P."/>
            <person name="Haon M."/>
            <person name="Grisel S."/>
            <person name="Petersen M."/>
            <person name="Berrin J.G."/>
            <person name="Delaux P.M."/>
            <person name="Dal Grande F."/>
            <person name="Keller J."/>
        </authorList>
    </citation>
    <scope>NUCLEOTIDE SEQUENCE [LARGE SCALE GENOMIC DNA]</scope>
    <source>
        <strain evidence="2 3">SAG 2145</strain>
    </source>
</reference>
<dbReference type="PROSITE" id="PS51725">
    <property type="entry name" value="ABM"/>
    <property type="match status" value="1"/>
</dbReference>
<dbReference type="PANTHER" id="PTHR40624:SF1">
    <property type="entry name" value="BIOSYNTHESIS MONOOXYGENASE, PUTATIVE (AFU_ORTHOLOGUE AFUA_1G12025)-RELATED"/>
    <property type="match status" value="1"/>
</dbReference>
<comment type="caution">
    <text evidence="2">The sequence shown here is derived from an EMBL/GenBank/DDBJ whole genome shotgun (WGS) entry which is preliminary data.</text>
</comment>
<evidence type="ECO:0000313" key="2">
    <source>
        <dbReference type="EMBL" id="KAK9825212.1"/>
    </source>
</evidence>
<dbReference type="Proteomes" id="UP001438707">
    <property type="component" value="Unassembled WGS sequence"/>
</dbReference>
<dbReference type="EMBL" id="JALJOS010000025">
    <property type="protein sequence ID" value="KAK9825212.1"/>
    <property type="molecule type" value="Genomic_DNA"/>
</dbReference>
<sequence length="190" mass="21576">MQACTKDADRSWPETSKDKPFAELWRRLLAILDAKGLTPEEFYAPDQMANPWSDLAKAGAGAVAAIFALQLQKQSGKRGGARKATRGVFVIAVTWKFKSQADKDKLIRLWTPLAQYVATHEPNTLAYELSHSPDEPLTVFLYERYVKKSDWNVTHQSAQLYKDFFKQVEQEHLIASSDVKFYTESDIGFV</sequence>
<organism evidence="2 3">
    <name type="scientific">Apatococcus lobatus</name>
    <dbReference type="NCBI Taxonomy" id="904363"/>
    <lineage>
        <taxon>Eukaryota</taxon>
        <taxon>Viridiplantae</taxon>
        <taxon>Chlorophyta</taxon>
        <taxon>core chlorophytes</taxon>
        <taxon>Trebouxiophyceae</taxon>
        <taxon>Chlorellales</taxon>
        <taxon>Chlorellaceae</taxon>
        <taxon>Apatococcus</taxon>
    </lineage>
</organism>
<evidence type="ECO:0000313" key="3">
    <source>
        <dbReference type="Proteomes" id="UP001438707"/>
    </source>
</evidence>
<proteinExistence type="predicted"/>
<dbReference type="SUPFAM" id="SSF54909">
    <property type="entry name" value="Dimeric alpha+beta barrel"/>
    <property type="match status" value="1"/>
</dbReference>
<dbReference type="InterPro" id="IPR007138">
    <property type="entry name" value="ABM_dom"/>
</dbReference>
<evidence type="ECO:0000259" key="1">
    <source>
        <dbReference type="PROSITE" id="PS51725"/>
    </source>
</evidence>
<dbReference type="PANTHER" id="PTHR40624">
    <property type="entry name" value="BIOSYNTHESIS MONOOXYGENASE, PUTATIVE (AFU_ORTHOLOGUE AFUA_1G12025)-RELATED"/>
    <property type="match status" value="1"/>
</dbReference>